<protein>
    <submittedName>
        <fullName evidence="1">Uncharacterized protein</fullName>
    </submittedName>
</protein>
<dbReference type="EMBL" id="FPBK01000001">
    <property type="protein sequence ID" value="SFU32207.1"/>
    <property type="molecule type" value="Genomic_DNA"/>
</dbReference>
<reference evidence="2" key="1">
    <citation type="submission" date="2016-10" db="EMBL/GenBank/DDBJ databases">
        <authorList>
            <person name="Varghese N."/>
            <person name="Submissions S."/>
        </authorList>
    </citation>
    <scope>NUCLEOTIDE SEQUENCE [LARGE SCALE GENOMIC DNA]</scope>
    <source>
        <strain evidence="2">CGMCC 1.12333</strain>
    </source>
</reference>
<keyword evidence="2" id="KW-1185">Reference proteome</keyword>
<proteinExistence type="predicted"/>
<dbReference type="OrthoDB" id="1436588at2"/>
<sequence length="140" mass="16045">MLVNDSYNLPEINEKIDTEVGKQFGFKARWKLKGNGSPKLTIINASTEINTLLALDQNTNTCNIEMRPKGIIIRFRSLLETFAFVIPYYKLNIYKGESHSYTIYKDQNFVKVKATTNVHPFIEKVLGEKALQTPENPTLF</sequence>
<organism evidence="1 2">
    <name type="scientific">Pustulibacterium marinum</name>
    <dbReference type="NCBI Taxonomy" id="1224947"/>
    <lineage>
        <taxon>Bacteria</taxon>
        <taxon>Pseudomonadati</taxon>
        <taxon>Bacteroidota</taxon>
        <taxon>Flavobacteriia</taxon>
        <taxon>Flavobacteriales</taxon>
        <taxon>Flavobacteriaceae</taxon>
        <taxon>Pustulibacterium</taxon>
    </lineage>
</organism>
<accession>A0A1I7F7Q4</accession>
<gene>
    <name evidence="1" type="ORF">SAMN05216480_101716</name>
</gene>
<evidence type="ECO:0000313" key="2">
    <source>
        <dbReference type="Proteomes" id="UP000199138"/>
    </source>
</evidence>
<dbReference type="Proteomes" id="UP000199138">
    <property type="component" value="Unassembled WGS sequence"/>
</dbReference>
<dbReference type="STRING" id="1224947.SAMN05216480_101716"/>
<evidence type="ECO:0000313" key="1">
    <source>
        <dbReference type="EMBL" id="SFU32207.1"/>
    </source>
</evidence>
<dbReference type="RefSeq" id="WP_093023030.1">
    <property type="nucleotide sequence ID" value="NZ_FPBK01000001.1"/>
</dbReference>
<dbReference type="AlphaFoldDB" id="A0A1I7F7Q4"/>
<name>A0A1I7F7Q4_9FLAO</name>